<keyword evidence="2" id="KW-1185">Reference proteome</keyword>
<name>A0A2K8SVG9_9NOSO</name>
<dbReference type="EMBL" id="CP024785">
    <property type="protein sequence ID" value="AUB38765.1"/>
    <property type="molecule type" value="Genomic_DNA"/>
</dbReference>
<sequence>MTFPDAELGVQASQLPFTIGRLIPVDLKKSNRIILKF</sequence>
<gene>
    <name evidence="1" type="ORF">COO91_04740</name>
</gene>
<protein>
    <submittedName>
        <fullName evidence="1">Uncharacterized protein</fullName>
    </submittedName>
</protein>
<accession>A0A2K8SVG9</accession>
<dbReference type="AlphaFoldDB" id="A0A2K8SVG9"/>
<reference evidence="1 2" key="1">
    <citation type="submission" date="2017-11" db="EMBL/GenBank/DDBJ databases">
        <title>Complete genome of a free-living desiccation-tolerant cyanobacterium and its photosynthetic adaptation to extreme terrestrial habitat.</title>
        <authorList>
            <person name="Shang J."/>
        </authorList>
    </citation>
    <scope>NUCLEOTIDE SEQUENCE [LARGE SCALE GENOMIC DNA]</scope>
    <source>
        <strain evidence="1 2">CCNUN1</strain>
    </source>
</reference>
<evidence type="ECO:0000313" key="1">
    <source>
        <dbReference type="EMBL" id="AUB38765.1"/>
    </source>
</evidence>
<dbReference type="KEGG" id="nfl:COO91_04740"/>
<evidence type="ECO:0000313" key="2">
    <source>
        <dbReference type="Proteomes" id="UP000232003"/>
    </source>
</evidence>
<dbReference type="Proteomes" id="UP000232003">
    <property type="component" value="Chromosome"/>
</dbReference>
<proteinExistence type="predicted"/>
<organism evidence="1 2">
    <name type="scientific">Nostoc flagelliforme CCNUN1</name>
    <dbReference type="NCBI Taxonomy" id="2038116"/>
    <lineage>
        <taxon>Bacteria</taxon>
        <taxon>Bacillati</taxon>
        <taxon>Cyanobacteriota</taxon>
        <taxon>Cyanophyceae</taxon>
        <taxon>Nostocales</taxon>
        <taxon>Nostocaceae</taxon>
        <taxon>Nostoc</taxon>
    </lineage>
</organism>